<dbReference type="OrthoDB" id="4179385at2"/>
<organism evidence="1 2">
    <name type="scientific">Caulifigura coniformis</name>
    <dbReference type="NCBI Taxonomy" id="2527983"/>
    <lineage>
        <taxon>Bacteria</taxon>
        <taxon>Pseudomonadati</taxon>
        <taxon>Planctomycetota</taxon>
        <taxon>Planctomycetia</taxon>
        <taxon>Planctomycetales</taxon>
        <taxon>Planctomycetaceae</taxon>
        <taxon>Caulifigura</taxon>
    </lineage>
</organism>
<dbReference type="InParanoid" id="A0A517SKN4"/>
<protein>
    <submittedName>
        <fullName evidence="1">Uncharacterized protein</fullName>
    </submittedName>
</protein>
<gene>
    <name evidence="1" type="ORF">Pan44_47460</name>
</gene>
<evidence type="ECO:0000313" key="2">
    <source>
        <dbReference type="Proteomes" id="UP000315700"/>
    </source>
</evidence>
<dbReference type="EMBL" id="CP036271">
    <property type="protein sequence ID" value="QDT56689.1"/>
    <property type="molecule type" value="Genomic_DNA"/>
</dbReference>
<proteinExistence type="predicted"/>
<dbReference type="RefSeq" id="WP_145034132.1">
    <property type="nucleotide sequence ID" value="NZ_CP036271.1"/>
</dbReference>
<keyword evidence="2" id="KW-1185">Reference proteome</keyword>
<reference evidence="1 2" key="1">
    <citation type="submission" date="2019-02" db="EMBL/GenBank/DDBJ databases">
        <title>Deep-cultivation of Planctomycetes and their phenomic and genomic characterization uncovers novel biology.</title>
        <authorList>
            <person name="Wiegand S."/>
            <person name="Jogler M."/>
            <person name="Boedeker C."/>
            <person name="Pinto D."/>
            <person name="Vollmers J."/>
            <person name="Rivas-Marin E."/>
            <person name="Kohn T."/>
            <person name="Peeters S.H."/>
            <person name="Heuer A."/>
            <person name="Rast P."/>
            <person name="Oberbeckmann S."/>
            <person name="Bunk B."/>
            <person name="Jeske O."/>
            <person name="Meyerdierks A."/>
            <person name="Storesund J.E."/>
            <person name="Kallscheuer N."/>
            <person name="Luecker S."/>
            <person name="Lage O.M."/>
            <person name="Pohl T."/>
            <person name="Merkel B.J."/>
            <person name="Hornburger P."/>
            <person name="Mueller R.-W."/>
            <person name="Bruemmer F."/>
            <person name="Labrenz M."/>
            <person name="Spormann A.M."/>
            <person name="Op den Camp H."/>
            <person name="Overmann J."/>
            <person name="Amann R."/>
            <person name="Jetten M.S.M."/>
            <person name="Mascher T."/>
            <person name="Medema M.H."/>
            <person name="Devos D.P."/>
            <person name="Kaster A.-K."/>
            <person name="Ovreas L."/>
            <person name="Rohde M."/>
            <person name="Galperin M.Y."/>
            <person name="Jogler C."/>
        </authorList>
    </citation>
    <scope>NUCLEOTIDE SEQUENCE [LARGE SCALE GENOMIC DNA]</scope>
    <source>
        <strain evidence="1 2">Pan44</strain>
    </source>
</reference>
<name>A0A517SKN4_9PLAN</name>
<accession>A0A517SKN4</accession>
<dbReference type="KEGG" id="ccos:Pan44_47460"/>
<sequence length="174" mass="18841">MFHRGDYVTNAGMHCVWDTAAFADIKDYDSWAKSLLEDADIKRQIEAGHFVPLNIGSDGAMAIEIRVGTNEAPAELSERETQYLIVASQPYRLQSKGKISLSGIEGVSGEPDAHAVLPLAAGQYSARAHLIAWDEEPGMQTPDGPASDALPDYIVLINPAAQGQPFRTELGTFK</sequence>
<evidence type="ECO:0000313" key="1">
    <source>
        <dbReference type="EMBL" id="QDT56689.1"/>
    </source>
</evidence>
<dbReference type="Proteomes" id="UP000315700">
    <property type="component" value="Chromosome"/>
</dbReference>
<dbReference type="AlphaFoldDB" id="A0A517SKN4"/>